<keyword evidence="1" id="KW-0812">Transmembrane</keyword>
<organism evidence="2">
    <name type="scientific">Dichomitus squalens</name>
    <dbReference type="NCBI Taxonomy" id="114155"/>
    <lineage>
        <taxon>Eukaryota</taxon>
        <taxon>Fungi</taxon>
        <taxon>Dikarya</taxon>
        <taxon>Basidiomycota</taxon>
        <taxon>Agaricomycotina</taxon>
        <taxon>Agaricomycetes</taxon>
        <taxon>Polyporales</taxon>
        <taxon>Polyporaceae</taxon>
        <taxon>Dichomitus</taxon>
    </lineage>
</organism>
<proteinExistence type="predicted"/>
<keyword evidence="1" id="KW-0472">Membrane</keyword>
<dbReference type="EMBL" id="ML143434">
    <property type="protein sequence ID" value="TBU27296.1"/>
    <property type="molecule type" value="Genomic_DNA"/>
</dbReference>
<feature type="transmembrane region" description="Helical" evidence="1">
    <location>
        <begin position="15"/>
        <end position="34"/>
    </location>
</feature>
<evidence type="ECO:0000313" key="2">
    <source>
        <dbReference type="EMBL" id="TBU27296.1"/>
    </source>
</evidence>
<evidence type="ECO:0000256" key="1">
    <source>
        <dbReference type="SAM" id="Phobius"/>
    </source>
</evidence>
<gene>
    <name evidence="2" type="ORF">BD311DRAFT_386982</name>
</gene>
<sequence>MTSDTGPQDTLSNRVFIPFYAFLFYLRLDSRYMTRRVRSRRRSRLDIDACDTAVFRNRSWWGRCQAMRLRMGYITIPGSLRLLLLGALKLKVVLLLLLNCKWEIDSQTQRVINLEDVRMCSVTLVRICKMYGMLTTLEMYAIPVTEW</sequence>
<accession>A0A4Q9MMN0</accession>
<name>A0A4Q9MMN0_9APHY</name>
<dbReference type="Proteomes" id="UP000292957">
    <property type="component" value="Unassembled WGS sequence"/>
</dbReference>
<reference evidence="2" key="1">
    <citation type="submission" date="2019-01" db="EMBL/GenBank/DDBJ databases">
        <title>Draft genome sequences of three monokaryotic isolates of the white-rot basidiomycete fungus Dichomitus squalens.</title>
        <authorList>
            <consortium name="DOE Joint Genome Institute"/>
            <person name="Lopez S.C."/>
            <person name="Andreopoulos B."/>
            <person name="Pangilinan J."/>
            <person name="Lipzen A."/>
            <person name="Riley R."/>
            <person name="Ahrendt S."/>
            <person name="Ng V."/>
            <person name="Barry K."/>
            <person name="Daum C."/>
            <person name="Grigoriev I.V."/>
            <person name="Hilden K.S."/>
            <person name="Makela M.R."/>
            <person name="de Vries R.P."/>
        </authorList>
    </citation>
    <scope>NUCLEOTIDE SEQUENCE [LARGE SCALE GENOMIC DNA]</scope>
    <source>
        <strain evidence="2">OM18370.1</strain>
    </source>
</reference>
<dbReference type="AlphaFoldDB" id="A0A4Q9MMN0"/>
<keyword evidence="1" id="KW-1133">Transmembrane helix</keyword>
<protein>
    <submittedName>
        <fullName evidence="2">Uncharacterized protein</fullName>
    </submittedName>
</protein>